<reference evidence="2 3" key="1">
    <citation type="submission" date="2024-03" db="EMBL/GenBank/DDBJ databases">
        <title>Two novel species of the genus Flavobacterium exhibiting potentially degradation of complex polysaccharides.</title>
        <authorList>
            <person name="Lian X."/>
        </authorList>
    </citation>
    <scope>NUCLEOTIDE SEQUENCE [LARGE SCALE GENOMIC DNA]</scope>
    <source>
        <strain evidence="3">j3</strain>
    </source>
</reference>
<dbReference type="Proteomes" id="UP001460072">
    <property type="component" value="Unassembled WGS sequence"/>
</dbReference>
<dbReference type="Pfam" id="PF08808">
    <property type="entry name" value="RES"/>
    <property type="match status" value="1"/>
</dbReference>
<dbReference type="RefSeq" id="WP_342696843.1">
    <property type="nucleotide sequence ID" value="NZ_JBCGDO010000022.1"/>
</dbReference>
<accession>A0ABU9NAU2</accession>
<dbReference type="EMBL" id="JBCGDO010000022">
    <property type="protein sequence ID" value="MEM0543665.1"/>
    <property type="molecule type" value="Genomic_DNA"/>
</dbReference>
<proteinExistence type="predicted"/>
<gene>
    <name evidence="2" type="ORF">WFZ85_13665</name>
</gene>
<dbReference type="InterPro" id="IPR014914">
    <property type="entry name" value="RES_dom"/>
</dbReference>
<evidence type="ECO:0000259" key="1">
    <source>
        <dbReference type="SMART" id="SM00953"/>
    </source>
</evidence>
<evidence type="ECO:0000313" key="3">
    <source>
        <dbReference type="Proteomes" id="UP001460072"/>
    </source>
</evidence>
<organism evidence="2 3">
    <name type="scientific">Flavobacterium aureirubrum</name>
    <dbReference type="NCBI Taxonomy" id="3133147"/>
    <lineage>
        <taxon>Bacteria</taxon>
        <taxon>Pseudomonadati</taxon>
        <taxon>Bacteroidota</taxon>
        <taxon>Flavobacteriia</taxon>
        <taxon>Flavobacteriales</taxon>
        <taxon>Flavobacteriaceae</taxon>
        <taxon>Flavobacterium</taxon>
    </lineage>
</organism>
<keyword evidence="3" id="KW-1185">Reference proteome</keyword>
<sequence length="154" mass="17648">MEVYRLINKKHPIELSGIGAARFGARWNSKGIEIVYTAQSRALAMAEVAVHLTLATLPSSFLMVTIQIPDDIDVIDCNQKKLEIGWNDFPENNTTQSIGDQFIQKKEYCVMKVPSAVVKGDFNYLLNPYHPDFKRIKITHHENFPFDKRILNKK</sequence>
<comment type="caution">
    <text evidence="2">The sequence shown here is derived from an EMBL/GenBank/DDBJ whole genome shotgun (WGS) entry which is preliminary data.</text>
</comment>
<dbReference type="SMART" id="SM00953">
    <property type="entry name" value="RES"/>
    <property type="match status" value="1"/>
</dbReference>
<protein>
    <submittedName>
        <fullName evidence="2">RES family NAD+ phosphorylase</fullName>
    </submittedName>
</protein>
<name>A0ABU9NAU2_9FLAO</name>
<feature type="domain" description="RES" evidence="1">
    <location>
        <begin position="14"/>
        <end position="140"/>
    </location>
</feature>
<evidence type="ECO:0000313" key="2">
    <source>
        <dbReference type="EMBL" id="MEM0543665.1"/>
    </source>
</evidence>